<dbReference type="GO" id="GO:0008270">
    <property type="term" value="F:zinc ion binding"/>
    <property type="evidence" value="ECO:0007669"/>
    <property type="project" value="UniProtKB-KW"/>
</dbReference>
<dbReference type="InterPro" id="IPR036855">
    <property type="entry name" value="Znf_CCCH_sf"/>
</dbReference>
<sequence length="220" mass="25584">MEDKSWTLAKTKTKLIRGEEFSTDNYKKIMCKNMICDLVCIYNENCLYAHTLEEQKIDTVRSVVYDMVKKSDDLSHIDLLNDKDLYSNLLILTKLCYNCENKICNGGYNCKHGACNKKYVVCYTDIVKGYCNGNCDKNHLTKKGIIPYGARLIKNNKLKTYSYNKTYNSFKDTNKKVNKYKDKEKEITTDSDDDTYDDILNNDDTDNQNMLNKSIFCIDL</sequence>
<keyword evidence="1" id="KW-0479">Metal-binding</keyword>
<keyword evidence="2" id="KW-0863">Zinc-finger</keyword>
<proteinExistence type="predicted"/>
<organism evidence="5">
    <name type="scientific">viral metagenome</name>
    <dbReference type="NCBI Taxonomy" id="1070528"/>
    <lineage>
        <taxon>unclassified sequences</taxon>
        <taxon>metagenomes</taxon>
        <taxon>organismal metagenomes</taxon>
    </lineage>
</organism>
<evidence type="ECO:0000256" key="1">
    <source>
        <dbReference type="ARBA" id="ARBA00022723"/>
    </source>
</evidence>
<dbReference type="SUPFAM" id="SSF90229">
    <property type="entry name" value="CCCH zinc finger"/>
    <property type="match status" value="1"/>
</dbReference>
<name>A0A6C0BD55_9ZZZZ</name>
<accession>A0A6C0BD55</accession>
<evidence type="ECO:0000256" key="2">
    <source>
        <dbReference type="ARBA" id="ARBA00022771"/>
    </source>
</evidence>
<evidence type="ECO:0000313" key="5">
    <source>
        <dbReference type="EMBL" id="QHS90197.1"/>
    </source>
</evidence>
<feature type="domain" description="C3H1-type" evidence="4">
    <location>
        <begin position="25"/>
        <end position="53"/>
    </location>
</feature>
<dbReference type="AlphaFoldDB" id="A0A6C0BD55"/>
<keyword evidence="3" id="KW-0862">Zinc</keyword>
<dbReference type="PROSITE" id="PS50103">
    <property type="entry name" value="ZF_C3H1"/>
    <property type="match status" value="1"/>
</dbReference>
<protein>
    <recommendedName>
        <fullName evidence="4">C3H1-type domain-containing protein</fullName>
    </recommendedName>
</protein>
<evidence type="ECO:0000259" key="4">
    <source>
        <dbReference type="PROSITE" id="PS50103"/>
    </source>
</evidence>
<dbReference type="InterPro" id="IPR000571">
    <property type="entry name" value="Znf_CCCH"/>
</dbReference>
<dbReference type="EMBL" id="MN739130">
    <property type="protein sequence ID" value="QHS90197.1"/>
    <property type="molecule type" value="Genomic_DNA"/>
</dbReference>
<evidence type="ECO:0000256" key="3">
    <source>
        <dbReference type="ARBA" id="ARBA00022833"/>
    </source>
</evidence>
<reference evidence="5" key="1">
    <citation type="journal article" date="2020" name="Nature">
        <title>Giant virus diversity and host interactions through global metagenomics.</title>
        <authorList>
            <person name="Schulz F."/>
            <person name="Roux S."/>
            <person name="Paez-Espino D."/>
            <person name="Jungbluth S."/>
            <person name="Walsh D.A."/>
            <person name="Denef V.J."/>
            <person name="McMahon K.D."/>
            <person name="Konstantinidis K.T."/>
            <person name="Eloe-Fadrosh E.A."/>
            <person name="Kyrpides N.C."/>
            <person name="Woyke T."/>
        </authorList>
    </citation>
    <scope>NUCLEOTIDE SEQUENCE</scope>
    <source>
        <strain evidence="5">GVMAG-M-3300010160-60</strain>
    </source>
</reference>